<dbReference type="AlphaFoldDB" id="A0A4Y8RJ61"/>
<sequence>MNEISVFTTNGDAKTRGGPAADGLRSYLRSRTAKAHAQLDARFASIAARPEASDYHRFVLMNLTAYRGLSAFLAAQSIETAPDLKTSVDADLQRLETDAAAMGLDGTATADFVLAPYGPTEAAGVTYVLDGSKLGARFIHRRLEMAGMIAPRSGISTEFLGAAFDAPAMGTSSDALAAVAGAYESAAEAALATFALFERSLDRVVAARREEHLSR</sequence>
<name>A0A4Y8RJ61_9HYPH</name>
<dbReference type="OrthoDB" id="9149607at2"/>
<proteinExistence type="predicted"/>
<evidence type="ECO:0000256" key="1">
    <source>
        <dbReference type="SAM" id="MobiDB-lite"/>
    </source>
</evidence>
<keyword evidence="3" id="KW-1185">Reference proteome</keyword>
<comment type="caution">
    <text evidence="2">The sequence shown here is derived from an EMBL/GenBank/DDBJ whole genome shotgun (WGS) entry which is preliminary data.</text>
</comment>
<evidence type="ECO:0000313" key="3">
    <source>
        <dbReference type="Proteomes" id="UP000298179"/>
    </source>
</evidence>
<gene>
    <name evidence="2" type="ORF">E3C22_15200</name>
</gene>
<feature type="region of interest" description="Disordered" evidence="1">
    <location>
        <begin position="1"/>
        <end position="20"/>
    </location>
</feature>
<reference evidence="2 3" key="1">
    <citation type="submission" date="2019-03" db="EMBL/GenBank/DDBJ databases">
        <title>Jiella endophytica sp. nov., a novel endophytic bacterium isolated from root of Ficus microcarpa Linn. f.</title>
        <authorList>
            <person name="Tuo L."/>
        </authorList>
    </citation>
    <scope>NUCLEOTIDE SEQUENCE [LARGE SCALE GENOMIC DNA]</scope>
    <source>
        <strain evidence="2 3">CBS5Q-3</strain>
    </source>
</reference>
<dbReference type="RefSeq" id="WP_134762878.1">
    <property type="nucleotide sequence ID" value="NZ_SOZD01000004.1"/>
</dbReference>
<dbReference type="SUPFAM" id="SSF48613">
    <property type="entry name" value="Heme oxygenase-like"/>
    <property type="match status" value="1"/>
</dbReference>
<feature type="compositionally biased region" description="Polar residues" evidence="1">
    <location>
        <begin position="1"/>
        <end position="12"/>
    </location>
</feature>
<dbReference type="InterPro" id="IPR016084">
    <property type="entry name" value="Haem_Oase-like_multi-hlx"/>
</dbReference>
<evidence type="ECO:0008006" key="4">
    <source>
        <dbReference type="Google" id="ProtNLM"/>
    </source>
</evidence>
<protein>
    <recommendedName>
        <fullName evidence="4">Heme oxygenase</fullName>
    </recommendedName>
</protein>
<accession>A0A4Y8RJ61</accession>
<evidence type="ECO:0000313" key="2">
    <source>
        <dbReference type="EMBL" id="TFF21994.1"/>
    </source>
</evidence>
<dbReference type="EMBL" id="SOZD01000004">
    <property type="protein sequence ID" value="TFF21994.1"/>
    <property type="molecule type" value="Genomic_DNA"/>
</dbReference>
<organism evidence="2 3">
    <name type="scientific">Jiella endophytica</name>
    <dbReference type="NCBI Taxonomy" id="2558362"/>
    <lineage>
        <taxon>Bacteria</taxon>
        <taxon>Pseudomonadati</taxon>
        <taxon>Pseudomonadota</taxon>
        <taxon>Alphaproteobacteria</taxon>
        <taxon>Hyphomicrobiales</taxon>
        <taxon>Aurantimonadaceae</taxon>
        <taxon>Jiella</taxon>
    </lineage>
</organism>
<dbReference type="Proteomes" id="UP000298179">
    <property type="component" value="Unassembled WGS sequence"/>
</dbReference>
<dbReference type="Gene3D" id="1.20.910.10">
    <property type="entry name" value="Heme oxygenase-like"/>
    <property type="match status" value="1"/>
</dbReference>